<dbReference type="Gene3D" id="1.10.3210.10">
    <property type="entry name" value="Hypothetical protein af1432"/>
    <property type="match status" value="1"/>
</dbReference>
<sequence>MKKVNEILNNTIYKKCIKEIEVMEQDRVFCRHNINHFLDMARIAYILVLEEGLSYSKEVIYAIGLLHDIGRAQEYKNNINHDEAGVIISEKVLKETSYSTDEINLILNAIANHGNKDVEDKFLNIIYKSDKLSRNCFDCKAEKECYWSIEKKNMEIKY</sequence>
<protein>
    <recommendedName>
        <fullName evidence="1">HD domain-containing protein</fullName>
    </recommendedName>
</protein>
<organism evidence="2 3">
    <name type="scientific">Clostridium butyricum</name>
    <dbReference type="NCBI Taxonomy" id="1492"/>
    <lineage>
        <taxon>Bacteria</taxon>
        <taxon>Bacillati</taxon>
        <taxon>Bacillota</taxon>
        <taxon>Clostridia</taxon>
        <taxon>Eubacteriales</taxon>
        <taxon>Clostridiaceae</taxon>
        <taxon>Clostridium</taxon>
    </lineage>
</organism>
<feature type="domain" description="HD" evidence="1">
    <location>
        <begin position="33"/>
        <end position="132"/>
    </location>
</feature>
<dbReference type="InterPro" id="IPR003607">
    <property type="entry name" value="HD/PDEase_dom"/>
</dbReference>
<evidence type="ECO:0000313" key="3">
    <source>
        <dbReference type="Proteomes" id="UP000238081"/>
    </source>
</evidence>
<comment type="caution">
    <text evidence="2">The sequence shown here is derived from an EMBL/GenBank/DDBJ whole genome shotgun (WGS) entry which is preliminary data.</text>
</comment>
<dbReference type="SUPFAM" id="SSF109604">
    <property type="entry name" value="HD-domain/PDEase-like"/>
    <property type="match status" value="1"/>
</dbReference>
<dbReference type="InterPro" id="IPR006675">
    <property type="entry name" value="HDIG_dom"/>
</dbReference>
<name>A0A2S7FE23_CLOBU</name>
<evidence type="ECO:0000313" key="2">
    <source>
        <dbReference type="EMBL" id="PPV17288.1"/>
    </source>
</evidence>
<gene>
    <name evidence="2" type="ORF">AWN73_08180</name>
</gene>
<dbReference type="InterPro" id="IPR006674">
    <property type="entry name" value="HD_domain"/>
</dbReference>
<dbReference type="Pfam" id="PF01966">
    <property type="entry name" value="HD"/>
    <property type="match status" value="1"/>
</dbReference>
<dbReference type="Proteomes" id="UP000238081">
    <property type="component" value="Unassembled WGS sequence"/>
</dbReference>
<dbReference type="SMART" id="SM00471">
    <property type="entry name" value="HDc"/>
    <property type="match status" value="1"/>
</dbReference>
<reference evidence="2 3" key="1">
    <citation type="submission" date="2016-01" db="EMBL/GenBank/DDBJ databases">
        <title>Characterization of the Clostridium difficile lineages that are prevalent in Hong Kong and China.</title>
        <authorList>
            <person name="Kwok J.S.-L."/>
            <person name="Lam W.-Y."/>
            <person name="Ip M."/>
            <person name="Chan T.-F."/>
            <person name="Hawkey P.M."/>
            <person name="Tsui S.K.-W."/>
        </authorList>
    </citation>
    <scope>NUCLEOTIDE SEQUENCE [LARGE SCALE GENOMIC DNA]</scope>
    <source>
        <strain evidence="2 3">300064</strain>
    </source>
</reference>
<dbReference type="PROSITE" id="PS51831">
    <property type="entry name" value="HD"/>
    <property type="match status" value="1"/>
</dbReference>
<dbReference type="EMBL" id="LRDH01000035">
    <property type="protein sequence ID" value="PPV17288.1"/>
    <property type="molecule type" value="Genomic_DNA"/>
</dbReference>
<dbReference type="CDD" id="cd00077">
    <property type="entry name" value="HDc"/>
    <property type="match status" value="1"/>
</dbReference>
<dbReference type="NCBIfam" id="TIGR00277">
    <property type="entry name" value="HDIG"/>
    <property type="match status" value="1"/>
</dbReference>
<proteinExistence type="predicted"/>
<dbReference type="RefSeq" id="WP_043663785.1">
    <property type="nucleotide sequence ID" value="NZ_JSEG01000008.1"/>
</dbReference>
<evidence type="ECO:0000259" key="1">
    <source>
        <dbReference type="PROSITE" id="PS51831"/>
    </source>
</evidence>
<dbReference type="AlphaFoldDB" id="A0A2S7FE23"/>
<accession>A0A2S7FE23</accession>